<feature type="transmembrane region" description="Helical" evidence="8">
    <location>
        <begin position="67"/>
        <end position="94"/>
    </location>
</feature>
<feature type="transmembrane region" description="Helical" evidence="8">
    <location>
        <begin position="20"/>
        <end position="47"/>
    </location>
</feature>
<evidence type="ECO:0000259" key="10">
    <source>
        <dbReference type="PROSITE" id="PS50929"/>
    </source>
</evidence>
<dbReference type="EMBL" id="JACGWU010000003">
    <property type="protein sequence ID" value="MBA8829256.1"/>
    <property type="molecule type" value="Genomic_DNA"/>
</dbReference>
<keyword evidence="2 8" id="KW-0812">Transmembrane</keyword>
<evidence type="ECO:0000313" key="12">
    <source>
        <dbReference type="Proteomes" id="UP000524237"/>
    </source>
</evidence>
<feature type="transmembrane region" description="Helical" evidence="8">
    <location>
        <begin position="178"/>
        <end position="199"/>
    </location>
</feature>
<dbReference type="InterPro" id="IPR003439">
    <property type="entry name" value="ABC_transporter-like_ATP-bd"/>
</dbReference>
<feature type="transmembrane region" description="Helical" evidence="8">
    <location>
        <begin position="263"/>
        <end position="282"/>
    </location>
</feature>
<evidence type="ECO:0000256" key="2">
    <source>
        <dbReference type="ARBA" id="ARBA00022692"/>
    </source>
</evidence>
<keyword evidence="3" id="KW-0547">Nucleotide-binding</keyword>
<evidence type="ECO:0000256" key="3">
    <source>
        <dbReference type="ARBA" id="ARBA00022741"/>
    </source>
</evidence>
<feature type="transmembrane region" description="Helical" evidence="8">
    <location>
        <begin position="148"/>
        <end position="172"/>
    </location>
</feature>
<sequence length="615" mass="64706">MFAAIGRSLSFMSKRERIVFFVLVGIRALSGLLDVLGIALIALLAGLAASNLDSAHPLVIFGYSLPAVSQGTLVILVVCVLAVFAVKAVVAVSLGRAISTFLARIESEKAVEIARYLFTGNLAKLQRLNKGEIVWSVMGSTSFAFSGLLSSLSTFFSEGILLILVAGTFFAVDPIATIYVFLYFGLIIAAIQLVVGRALKKAGNDSAKGNMQSMVVIDDVLGAFREVTIFNKQDFFVEKFGVARSRLASSTGTLNFLAGMPRYVVETALMLGVVIFVGFQFVSGQLGSGLVTVGVFLTGGVRIMASLLPLQNAVAMVTNQIDQSRMAQDLLMEARAEVRTPSQSSEAHETSEVTQAQPNSASPQVVGGLEIVMDGVTFSYAEASSPALNGVSLHITSGQHVAVIGPSGAGKTTIVDVILGLIEPTTGRVSIVGHSVGSGSLIEQGLVAYVPQSPGIVSGSIAENVALGTKVENIDEQAVLRALDAANLSEFVNGLPEGMYTSVGNQADSLSGGQIQRLGLARALYGKPRLIVLDEATSALDAGSEAFISSSLKNLGNEVTVIVIAHRLSTVQHSDVVYVVENGRITSSGSFMHLRNTVPMVAEYVKLMSFEETSD</sequence>
<dbReference type="PROSITE" id="PS50929">
    <property type="entry name" value="ABC_TM1F"/>
    <property type="match status" value="1"/>
</dbReference>
<protein>
    <submittedName>
        <fullName evidence="11">ATP-binding cassette subfamily C protein</fullName>
    </submittedName>
</protein>
<feature type="region of interest" description="Disordered" evidence="7">
    <location>
        <begin position="337"/>
        <end position="362"/>
    </location>
</feature>
<name>A0A7W3JU04_9MICO</name>
<keyword evidence="5 8" id="KW-1133">Transmembrane helix</keyword>
<dbReference type="PANTHER" id="PTHR24221:SF654">
    <property type="entry name" value="ATP-BINDING CASSETTE SUB-FAMILY B MEMBER 6"/>
    <property type="match status" value="1"/>
</dbReference>
<dbReference type="InterPro" id="IPR003593">
    <property type="entry name" value="AAA+_ATPase"/>
</dbReference>
<evidence type="ECO:0000313" key="11">
    <source>
        <dbReference type="EMBL" id="MBA8829256.1"/>
    </source>
</evidence>
<evidence type="ECO:0000256" key="7">
    <source>
        <dbReference type="SAM" id="MobiDB-lite"/>
    </source>
</evidence>
<evidence type="ECO:0000256" key="4">
    <source>
        <dbReference type="ARBA" id="ARBA00022840"/>
    </source>
</evidence>
<dbReference type="PANTHER" id="PTHR24221">
    <property type="entry name" value="ATP-BINDING CASSETTE SUB-FAMILY B"/>
    <property type="match status" value="1"/>
</dbReference>
<dbReference type="Proteomes" id="UP000524237">
    <property type="component" value="Unassembled WGS sequence"/>
</dbReference>
<dbReference type="InterPro" id="IPR039421">
    <property type="entry name" value="Type_1_exporter"/>
</dbReference>
<comment type="caution">
    <text evidence="11">The sequence shown here is derived from an EMBL/GenBank/DDBJ whole genome shotgun (WGS) entry which is preliminary data.</text>
</comment>
<keyword evidence="12" id="KW-1185">Reference proteome</keyword>
<dbReference type="InterPro" id="IPR011527">
    <property type="entry name" value="ABC1_TM_dom"/>
</dbReference>
<evidence type="ECO:0000259" key="9">
    <source>
        <dbReference type="PROSITE" id="PS50893"/>
    </source>
</evidence>
<evidence type="ECO:0000256" key="6">
    <source>
        <dbReference type="ARBA" id="ARBA00023136"/>
    </source>
</evidence>
<dbReference type="GO" id="GO:0016887">
    <property type="term" value="F:ATP hydrolysis activity"/>
    <property type="evidence" value="ECO:0007669"/>
    <property type="project" value="InterPro"/>
</dbReference>
<proteinExistence type="predicted"/>
<dbReference type="GO" id="GO:0034040">
    <property type="term" value="F:ATPase-coupled lipid transmembrane transporter activity"/>
    <property type="evidence" value="ECO:0007669"/>
    <property type="project" value="TreeGrafter"/>
</dbReference>
<dbReference type="GO" id="GO:0005886">
    <property type="term" value="C:plasma membrane"/>
    <property type="evidence" value="ECO:0007669"/>
    <property type="project" value="UniProtKB-SubCell"/>
</dbReference>
<dbReference type="SMART" id="SM00382">
    <property type="entry name" value="AAA"/>
    <property type="match status" value="1"/>
</dbReference>
<dbReference type="SUPFAM" id="SSF52540">
    <property type="entry name" value="P-loop containing nucleoside triphosphate hydrolases"/>
    <property type="match status" value="1"/>
</dbReference>
<dbReference type="InterPro" id="IPR027417">
    <property type="entry name" value="P-loop_NTPase"/>
</dbReference>
<organism evidence="11 12">
    <name type="scientific">Alpinimonas psychrophila</name>
    <dbReference type="NCBI Taxonomy" id="748908"/>
    <lineage>
        <taxon>Bacteria</taxon>
        <taxon>Bacillati</taxon>
        <taxon>Actinomycetota</taxon>
        <taxon>Actinomycetes</taxon>
        <taxon>Micrococcales</taxon>
        <taxon>Microbacteriaceae</taxon>
        <taxon>Alpinimonas</taxon>
    </lineage>
</organism>
<dbReference type="Pfam" id="PF00005">
    <property type="entry name" value="ABC_tran"/>
    <property type="match status" value="1"/>
</dbReference>
<keyword evidence="6 8" id="KW-0472">Membrane</keyword>
<comment type="subcellular location">
    <subcellularLocation>
        <location evidence="1">Cell membrane</location>
        <topology evidence="1">Multi-pass membrane protein</topology>
    </subcellularLocation>
</comment>
<dbReference type="GO" id="GO:0140359">
    <property type="term" value="F:ABC-type transporter activity"/>
    <property type="evidence" value="ECO:0007669"/>
    <property type="project" value="InterPro"/>
</dbReference>
<evidence type="ECO:0000256" key="1">
    <source>
        <dbReference type="ARBA" id="ARBA00004651"/>
    </source>
</evidence>
<dbReference type="InterPro" id="IPR017871">
    <property type="entry name" value="ABC_transporter-like_CS"/>
</dbReference>
<feature type="domain" description="ABC transmembrane type-1" evidence="10">
    <location>
        <begin position="28"/>
        <end position="319"/>
    </location>
</feature>
<feature type="compositionally biased region" description="Polar residues" evidence="7">
    <location>
        <begin position="352"/>
        <end position="362"/>
    </location>
</feature>
<evidence type="ECO:0000256" key="5">
    <source>
        <dbReference type="ARBA" id="ARBA00022989"/>
    </source>
</evidence>
<dbReference type="Pfam" id="PF00664">
    <property type="entry name" value="ABC_membrane"/>
    <property type="match status" value="1"/>
</dbReference>
<accession>A0A7W3JU04</accession>
<keyword evidence="4 11" id="KW-0067">ATP-binding</keyword>
<dbReference type="PROSITE" id="PS50893">
    <property type="entry name" value="ABC_TRANSPORTER_2"/>
    <property type="match status" value="1"/>
</dbReference>
<dbReference type="InterPro" id="IPR036640">
    <property type="entry name" value="ABC1_TM_sf"/>
</dbReference>
<feature type="domain" description="ABC transporter" evidence="9">
    <location>
        <begin position="371"/>
        <end position="607"/>
    </location>
</feature>
<dbReference type="AlphaFoldDB" id="A0A7W3JU04"/>
<dbReference type="Gene3D" id="1.20.1560.10">
    <property type="entry name" value="ABC transporter type 1, transmembrane domain"/>
    <property type="match status" value="1"/>
</dbReference>
<dbReference type="PROSITE" id="PS00211">
    <property type="entry name" value="ABC_TRANSPORTER_1"/>
    <property type="match status" value="1"/>
</dbReference>
<dbReference type="Gene3D" id="3.40.50.300">
    <property type="entry name" value="P-loop containing nucleotide triphosphate hydrolases"/>
    <property type="match status" value="1"/>
</dbReference>
<dbReference type="GO" id="GO:0005524">
    <property type="term" value="F:ATP binding"/>
    <property type="evidence" value="ECO:0007669"/>
    <property type="project" value="UniProtKB-KW"/>
</dbReference>
<evidence type="ECO:0000256" key="8">
    <source>
        <dbReference type="SAM" id="Phobius"/>
    </source>
</evidence>
<gene>
    <name evidence="11" type="ORF">FB555_001359</name>
</gene>
<dbReference type="RefSeq" id="WP_182484695.1">
    <property type="nucleotide sequence ID" value="NZ_JACGWU010000003.1"/>
</dbReference>
<dbReference type="SUPFAM" id="SSF90123">
    <property type="entry name" value="ABC transporter transmembrane region"/>
    <property type="match status" value="1"/>
</dbReference>
<reference evidence="11 12" key="1">
    <citation type="submission" date="2020-07" db="EMBL/GenBank/DDBJ databases">
        <title>Sequencing the genomes of 1000 actinobacteria strains.</title>
        <authorList>
            <person name="Klenk H.-P."/>
        </authorList>
    </citation>
    <scope>NUCLEOTIDE SEQUENCE [LARGE SCALE GENOMIC DNA]</scope>
    <source>
        <strain evidence="11 12">DSM 23737</strain>
    </source>
</reference>